<feature type="domain" description="SnoaL-like" evidence="1">
    <location>
        <begin position="17"/>
        <end position="122"/>
    </location>
</feature>
<organism evidence="2 3">
    <name type="scientific">Promicromonospora thailandica</name>
    <dbReference type="NCBI Taxonomy" id="765201"/>
    <lineage>
        <taxon>Bacteria</taxon>
        <taxon>Bacillati</taxon>
        <taxon>Actinomycetota</taxon>
        <taxon>Actinomycetes</taxon>
        <taxon>Micrococcales</taxon>
        <taxon>Promicromonosporaceae</taxon>
        <taxon>Promicromonospora</taxon>
    </lineage>
</organism>
<dbReference type="Gene3D" id="3.10.450.50">
    <property type="match status" value="1"/>
</dbReference>
<reference evidence="2" key="1">
    <citation type="submission" date="2022-06" db="EMBL/GenBank/DDBJ databases">
        <title>Genomic Encyclopedia of Archaeal and Bacterial Type Strains, Phase II (KMG-II): from individual species to whole genera.</title>
        <authorList>
            <person name="Goeker M."/>
        </authorList>
    </citation>
    <scope>NUCLEOTIDE SEQUENCE</scope>
    <source>
        <strain evidence="2">DSM 26652</strain>
    </source>
</reference>
<name>A0A9X2G5F4_9MICO</name>
<gene>
    <name evidence="2" type="ORF">APR03_003410</name>
</gene>
<keyword evidence="3" id="KW-1185">Reference proteome</keyword>
<keyword evidence="2" id="KW-0413">Isomerase</keyword>
<dbReference type="EMBL" id="JAMTCS010000010">
    <property type="protein sequence ID" value="MCP2266045.1"/>
    <property type="molecule type" value="Genomic_DNA"/>
</dbReference>
<evidence type="ECO:0000259" key="1">
    <source>
        <dbReference type="Pfam" id="PF12680"/>
    </source>
</evidence>
<evidence type="ECO:0000313" key="2">
    <source>
        <dbReference type="EMBL" id="MCP2266045.1"/>
    </source>
</evidence>
<evidence type="ECO:0000313" key="3">
    <source>
        <dbReference type="Proteomes" id="UP001139493"/>
    </source>
</evidence>
<proteinExistence type="predicted"/>
<dbReference type="Pfam" id="PF12680">
    <property type="entry name" value="SnoaL_2"/>
    <property type="match status" value="1"/>
</dbReference>
<dbReference type="InterPro" id="IPR032710">
    <property type="entry name" value="NTF2-like_dom_sf"/>
</dbReference>
<dbReference type="InterPro" id="IPR037401">
    <property type="entry name" value="SnoaL-like"/>
</dbReference>
<sequence>MNTTSDIQARREQIAVDYFRRVDAGDPAVTDLFTQDAVMFYPKFGFARGKAQIAAFAQGLARGIAELEHEIEGFTVISSGDHVVVEGVEHGTTTSGVTFPDGAFTYGLFCNVFEFEGDLIRRVHVYVDPDFAATHEDGVAWGRSVQESIANG</sequence>
<dbReference type="GO" id="GO:0016853">
    <property type="term" value="F:isomerase activity"/>
    <property type="evidence" value="ECO:0007669"/>
    <property type="project" value="UniProtKB-KW"/>
</dbReference>
<dbReference type="Proteomes" id="UP001139493">
    <property type="component" value="Unassembled WGS sequence"/>
</dbReference>
<dbReference type="RefSeq" id="WP_253837544.1">
    <property type="nucleotide sequence ID" value="NZ_JAMTCS010000010.1"/>
</dbReference>
<dbReference type="AlphaFoldDB" id="A0A9X2G5F4"/>
<protein>
    <submittedName>
        <fullName evidence="2">Ketosteroid isomerase-related protein</fullName>
    </submittedName>
</protein>
<comment type="caution">
    <text evidence="2">The sequence shown here is derived from an EMBL/GenBank/DDBJ whole genome shotgun (WGS) entry which is preliminary data.</text>
</comment>
<dbReference type="SUPFAM" id="SSF54427">
    <property type="entry name" value="NTF2-like"/>
    <property type="match status" value="1"/>
</dbReference>
<accession>A0A9X2G5F4</accession>